<gene>
    <name evidence="3" type="ORF">GDO81_002683</name>
</gene>
<organism evidence="3 4">
    <name type="scientific">Engystomops pustulosus</name>
    <name type="common">Tungara frog</name>
    <name type="synonym">Physalaemus pustulosus</name>
    <dbReference type="NCBI Taxonomy" id="76066"/>
    <lineage>
        <taxon>Eukaryota</taxon>
        <taxon>Metazoa</taxon>
        <taxon>Chordata</taxon>
        <taxon>Craniata</taxon>
        <taxon>Vertebrata</taxon>
        <taxon>Euteleostomi</taxon>
        <taxon>Amphibia</taxon>
        <taxon>Batrachia</taxon>
        <taxon>Anura</taxon>
        <taxon>Neobatrachia</taxon>
        <taxon>Hyloidea</taxon>
        <taxon>Leptodactylidae</taxon>
        <taxon>Leiuperinae</taxon>
        <taxon>Engystomops</taxon>
    </lineage>
</organism>
<dbReference type="Gene3D" id="1.10.287.3160">
    <property type="match status" value="1"/>
</dbReference>
<reference evidence="3" key="1">
    <citation type="thesis" date="2020" institute="ProQuest LLC" country="789 East Eisenhower Parkway, Ann Arbor, MI, USA">
        <title>Comparative Genomics and Chromosome Evolution.</title>
        <authorList>
            <person name="Mudd A.B."/>
        </authorList>
    </citation>
    <scope>NUCLEOTIDE SEQUENCE</scope>
    <source>
        <strain evidence="3">237g6f4</strain>
        <tissue evidence="3">Blood</tissue>
    </source>
</reference>
<dbReference type="AlphaFoldDB" id="A0AAV7DNU0"/>
<keyword evidence="4" id="KW-1185">Reference proteome</keyword>
<dbReference type="Proteomes" id="UP000824782">
    <property type="component" value="Unassembled WGS sequence"/>
</dbReference>
<feature type="compositionally biased region" description="Basic and acidic residues" evidence="1">
    <location>
        <begin position="46"/>
        <end position="55"/>
    </location>
</feature>
<feature type="compositionally biased region" description="Polar residues" evidence="1">
    <location>
        <begin position="510"/>
        <end position="524"/>
    </location>
</feature>
<proteinExistence type="predicted"/>
<name>A0AAV7DNU0_ENGPU</name>
<feature type="compositionally biased region" description="Basic residues" evidence="1">
    <location>
        <begin position="484"/>
        <end position="502"/>
    </location>
</feature>
<dbReference type="EMBL" id="WNYA01000001">
    <property type="protein sequence ID" value="KAG8598634.1"/>
    <property type="molecule type" value="Genomic_DNA"/>
</dbReference>
<feature type="region of interest" description="Disordered" evidence="1">
    <location>
        <begin position="36"/>
        <end position="80"/>
    </location>
</feature>
<protein>
    <recommendedName>
        <fullName evidence="2">Lamina-associated polypeptide 2 alpha C-terminal domain-containing protein</fullName>
    </recommendedName>
</protein>
<evidence type="ECO:0000256" key="1">
    <source>
        <dbReference type="SAM" id="MobiDB-lite"/>
    </source>
</evidence>
<sequence>MHRNAESTNQELRAQILKLRIEIQEVHKPLKIDREVQTEDCSLSDSYKDRSHTDSYDQNAYNGSDKKASQAGGPDLPEHQDVTRNQCEEEEQETYYTQEDSGVTHAESFMVTPEAALPQTGLTYDENMEMYCEQGSGFDYDSGEEEPKKATHKTHHRESSWLGVIEEEGQKSAKSTHSQRQASGPSYFAPMSYDLSDSEEEVFVSRDDSSSAASEDENTGHEDTSRPLFAAEDTERLLQMVWVTVDTEEKKESTFYRDVTFEGSEEKRKFIFPIHSTISDLIFEEWKNPEKRSFIPTAVKRKYPFDSEATSSWGCPPKIDVSITKIVHSSSRPVKEMDSLKDPLDRKADSLLRKTWESSTAAFKPIVAAASVTRAVLMWLSQLGGDVKNKIPREVLASSIATIQKGAAFLADASEDGLRLLARTAALSNSARRALWLRNCSGDAPSRKRLCSVPCDGNLLFGPVLDDWLQKEAEKRREFTPKSKQTRRSQAHWRARRQKKGKDPRAQFSKPPQRNRGNSYNQPWTAMKPASRWGEDYLSSSTPRNRSREASGFSAPF</sequence>
<dbReference type="Pfam" id="PF11560">
    <property type="entry name" value="LAP2alpha"/>
    <property type="match status" value="1"/>
</dbReference>
<feature type="region of interest" description="Disordered" evidence="1">
    <location>
        <begin position="475"/>
        <end position="557"/>
    </location>
</feature>
<accession>A0AAV7DNU0</accession>
<evidence type="ECO:0000313" key="4">
    <source>
        <dbReference type="Proteomes" id="UP000824782"/>
    </source>
</evidence>
<feature type="compositionally biased region" description="Polar residues" evidence="1">
    <location>
        <begin position="172"/>
        <end position="184"/>
    </location>
</feature>
<feature type="region of interest" description="Disordered" evidence="1">
    <location>
        <begin position="135"/>
        <end position="227"/>
    </location>
</feature>
<feature type="domain" description="Lamina-associated polypeptide 2 alpha C-terminal" evidence="2">
    <location>
        <begin position="270"/>
        <end position="471"/>
    </location>
</feature>
<comment type="caution">
    <text evidence="3">The sequence shown here is derived from an EMBL/GenBank/DDBJ whole genome shotgun (WGS) entry which is preliminary data.</text>
</comment>
<dbReference type="InterPro" id="IPR021623">
    <property type="entry name" value="LAP2alpha_C"/>
</dbReference>
<evidence type="ECO:0000313" key="3">
    <source>
        <dbReference type="EMBL" id="KAG8598634.1"/>
    </source>
</evidence>
<evidence type="ECO:0000259" key="2">
    <source>
        <dbReference type="Pfam" id="PF11560"/>
    </source>
</evidence>